<dbReference type="AlphaFoldDB" id="A0AAQ3QVD3"/>
<proteinExistence type="predicted"/>
<name>A0AAQ3QVD3_9BACT</name>
<protein>
    <submittedName>
        <fullName evidence="2">Transporter</fullName>
    </submittedName>
</protein>
<organism evidence="2 3">
    <name type="scientific">Rubellicoccus peritrichatus</name>
    <dbReference type="NCBI Taxonomy" id="3080537"/>
    <lineage>
        <taxon>Bacteria</taxon>
        <taxon>Pseudomonadati</taxon>
        <taxon>Verrucomicrobiota</taxon>
        <taxon>Opitutia</taxon>
        <taxon>Puniceicoccales</taxon>
        <taxon>Cerasicoccaceae</taxon>
        <taxon>Rubellicoccus</taxon>
    </lineage>
</organism>
<dbReference type="InterPro" id="IPR025737">
    <property type="entry name" value="FApF"/>
</dbReference>
<feature type="signal peptide" evidence="1">
    <location>
        <begin position="1"/>
        <end position="24"/>
    </location>
</feature>
<sequence length="241" mass="27810">MNIFKLRYQLAILTLCFSAQLAHSQNTSTVFSPNVTKGASAIEYRFAYDPDLGDIAQRIHYQYGITDQWRLRGIIQVNNTQNRSLQFQYFRMEALWQFLKAEDYGFDSGLRFEIQIPDRNDYPYRARIAWTGAVDLTDAWELRGNFLLGREFGPDRDSGITPEGRAEVNYSINKYLTGAVDYFADLNTTVDSGSFNEQEHQLGPLLKFKFDKGWKGYAGALFGLSKEAPQVEYRIMMSYNF</sequence>
<evidence type="ECO:0000256" key="1">
    <source>
        <dbReference type="SAM" id="SignalP"/>
    </source>
</evidence>
<dbReference type="EMBL" id="CP136920">
    <property type="protein sequence ID" value="WOO41478.1"/>
    <property type="molecule type" value="Genomic_DNA"/>
</dbReference>
<accession>A0AAQ3QVD3</accession>
<gene>
    <name evidence="2" type="ORF">RZN69_00155</name>
</gene>
<keyword evidence="1" id="KW-0732">Signal</keyword>
<dbReference type="RefSeq" id="WP_317833962.1">
    <property type="nucleotide sequence ID" value="NZ_CP136920.1"/>
</dbReference>
<evidence type="ECO:0000313" key="2">
    <source>
        <dbReference type="EMBL" id="WOO41478.1"/>
    </source>
</evidence>
<feature type="chain" id="PRO_5042820258" evidence="1">
    <location>
        <begin position="25"/>
        <end position="241"/>
    </location>
</feature>
<dbReference type="Proteomes" id="UP001304300">
    <property type="component" value="Chromosome"/>
</dbReference>
<dbReference type="KEGG" id="puo:RZN69_00155"/>
<keyword evidence="3" id="KW-1185">Reference proteome</keyword>
<dbReference type="Pfam" id="PF13557">
    <property type="entry name" value="Phenol_MetA_deg"/>
    <property type="match status" value="1"/>
</dbReference>
<evidence type="ECO:0000313" key="3">
    <source>
        <dbReference type="Proteomes" id="UP001304300"/>
    </source>
</evidence>
<reference evidence="2 3" key="1">
    <citation type="submission" date="2023-10" db="EMBL/GenBank/DDBJ databases">
        <title>Rubellicoccus peritrichatus gen. nov., sp. nov., isolated from an algae of coral reef tank.</title>
        <authorList>
            <person name="Luo J."/>
        </authorList>
    </citation>
    <scope>NUCLEOTIDE SEQUENCE [LARGE SCALE GENOMIC DNA]</scope>
    <source>
        <strain evidence="2 3">CR14</strain>
    </source>
</reference>